<dbReference type="AlphaFoldDB" id="A0AA37WKZ3"/>
<proteinExistence type="predicted"/>
<reference evidence="2 3" key="1">
    <citation type="journal article" date="2014" name="Int. J. Syst. Evol. Microbiol.">
        <title>Complete genome sequence of Corynebacterium casei LMG S-19264T (=DSM 44701T), isolated from a smear-ripened cheese.</title>
        <authorList>
            <consortium name="US DOE Joint Genome Institute (JGI-PGF)"/>
            <person name="Walter F."/>
            <person name="Albersmeier A."/>
            <person name="Kalinowski J."/>
            <person name="Ruckert C."/>
        </authorList>
    </citation>
    <scope>NUCLEOTIDE SEQUENCE [LARGE SCALE GENOMIC DNA]</scope>
    <source>
        <strain evidence="2 3">NBRC 110095</strain>
    </source>
</reference>
<dbReference type="Pfam" id="PF07238">
    <property type="entry name" value="PilZ"/>
    <property type="match status" value="1"/>
</dbReference>
<dbReference type="Proteomes" id="UP001156870">
    <property type="component" value="Unassembled WGS sequence"/>
</dbReference>
<organism evidence="2 3">
    <name type="scientific">Marinibactrum halimedae</name>
    <dbReference type="NCBI Taxonomy" id="1444977"/>
    <lineage>
        <taxon>Bacteria</taxon>
        <taxon>Pseudomonadati</taxon>
        <taxon>Pseudomonadota</taxon>
        <taxon>Gammaproteobacteria</taxon>
        <taxon>Cellvibrionales</taxon>
        <taxon>Cellvibrionaceae</taxon>
        <taxon>Marinibactrum</taxon>
    </lineage>
</organism>
<comment type="caution">
    <text evidence="2">The sequence shown here is derived from an EMBL/GenBank/DDBJ whole genome shotgun (WGS) entry which is preliminary data.</text>
</comment>
<dbReference type="InterPro" id="IPR009875">
    <property type="entry name" value="PilZ_domain"/>
</dbReference>
<keyword evidence="3" id="KW-1185">Reference proteome</keyword>
<dbReference type="GO" id="GO:0035438">
    <property type="term" value="F:cyclic-di-GMP binding"/>
    <property type="evidence" value="ECO:0007669"/>
    <property type="project" value="InterPro"/>
</dbReference>
<gene>
    <name evidence="2" type="ORF">GCM10007877_10070</name>
</gene>
<feature type="domain" description="PilZ" evidence="1">
    <location>
        <begin position="23"/>
        <end position="104"/>
    </location>
</feature>
<dbReference type="EMBL" id="BSPD01000029">
    <property type="protein sequence ID" value="GLS25293.1"/>
    <property type="molecule type" value="Genomic_DNA"/>
</dbReference>
<dbReference type="SUPFAM" id="SSF141371">
    <property type="entry name" value="PilZ domain-like"/>
    <property type="match status" value="1"/>
</dbReference>
<dbReference type="RefSeq" id="WP_232593332.1">
    <property type="nucleotide sequence ID" value="NZ_BSPD01000029.1"/>
</dbReference>
<evidence type="ECO:0000313" key="3">
    <source>
        <dbReference type="Proteomes" id="UP001156870"/>
    </source>
</evidence>
<evidence type="ECO:0000313" key="2">
    <source>
        <dbReference type="EMBL" id="GLS25293.1"/>
    </source>
</evidence>
<name>A0AA37WKZ3_9GAMM</name>
<dbReference type="Gene3D" id="2.40.10.220">
    <property type="entry name" value="predicted glycosyltransferase like domains"/>
    <property type="match status" value="1"/>
</dbReference>
<protein>
    <recommendedName>
        <fullName evidence="1">PilZ domain-containing protein</fullName>
    </recommendedName>
</protein>
<evidence type="ECO:0000259" key="1">
    <source>
        <dbReference type="Pfam" id="PF07238"/>
    </source>
</evidence>
<accession>A0AA37WKZ3</accession>
<sequence length="105" mass="11723">MVVLNHNIANKVLPKEASTQKEKRISPRTRFNCFLSVYNPFIGEQILSTKDVSATGLYLNLLGHPLPPIGSELIIEVITHLPIQQKRTVKVVRCDDNGVGLQFLS</sequence>